<dbReference type="InterPro" id="IPR016032">
    <property type="entry name" value="Sig_transdc_resp-reg_C-effctor"/>
</dbReference>
<evidence type="ECO:0000259" key="1">
    <source>
        <dbReference type="SMART" id="SM00421"/>
    </source>
</evidence>
<sequence>METEKALWDYEIEEIAAGYAEEEAVYRCVFCGKEYEKGKIFQEEDSLYEASGAVRAHVRAAHGSPADWLLSGNPAGAGVSEIQMRLLRLLSEGGTDRQIAAEMGITPSTVRNHRFKLREKEKQAKIFLALMRALGHKLKEESTKQVRAEEWLMNTDQGRLEEVHPAAACVDDRYGITQQEREKTLKTYMKEDGTLKQIPAREKKKIIILREIMKRFEAGRDYTEKEVNRILKEIYEADYPSIRRALIEYGFMNRADDCSVYRAAGTAQGNGGKK</sequence>
<comment type="caution">
    <text evidence="2">The sequence shown here is derived from an EMBL/GenBank/DDBJ whole genome shotgun (WGS) entry which is preliminary data.</text>
</comment>
<dbReference type="EMBL" id="DWWS01000065">
    <property type="protein sequence ID" value="HJC25421.1"/>
    <property type="molecule type" value="Genomic_DNA"/>
</dbReference>
<reference evidence="2" key="1">
    <citation type="journal article" date="2021" name="PeerJ">
        <title>Extensive microbial diversity within the chicken gut microbiome revealed by metagenomics and culture.</title>
        <authorList>
            <person name="Gilroy R."/>
            <person name="Ravi A."/>
            <person name="Getino M."/>
            <person name="Pursley I."/>
            <person name="Horton D.L."/>
            <person name="Alikhan N.F."/>
            <person name="Baker D."/>
            <person name="Gharbi K."/>
            <person name="Hall N."/>
            <person name="Watson M."/>
            <person name="Adriaenssens E.M."/>
            <person name="Foster-Nyarko E."/>
            <person name="Jarju S."/>
            <person name="Secka A."/>
            <person name="Antonio M."/>
            <person name="Oren A."/>
            <person name="Chaudhuri R.R."/>
            <person name="La Ragione R."/>
            <person name="Hildebrand F."/>
            <person name="Pallen M.J."/>
        </authorList>
    </citation>
    <scope>NUCLEOTIDE SEQUENCE</scope>
    <source>
        <strain evidence="2">USAMLcec2-132</strain>
    </source>
</reference>
<name>A0A9D2NH64_9FIRM</name>
<reference evidence="2" key="2">
    <citation type="submission" date="2021-04" db="EMBL/GenBank/DDBJ databases">
        <authorList>
            <person name="Gilroy R."/>
        </authorList>
    </citation>
    <scope>NUCLEOTIDE SEQUENCE</scope>
    <source>
        <strain evidence="2">USAMLcec2-132</strain>
    </source>
</reference>
<dbReference type="SUPFAM" id="SSF46894">
    <property type="entry name" value="C-terminal effector domain of the bipartite response regulators"/>
    <property type="match status" value="1"/>
</dbReference>
<dbReference type="InterPro" id="IPR036388">
    <property type="entry name" value="WH-like_DNA-bd_sf"/>
</dbReference>
<protein>
    <submittedName>
        <fullName evidence="2">DUF2087 domain-containing protein</fullName>
    </submittedName>
</protein>
<dbReference type="PRINTS" id="PR00038">
    <property type="entry name" value="HTHLUXR"/>
</dbReference>
<dbReference type="SMART" id="SM00421">
    <property type="entry name" value="HTH_LUXR"/>
    <property type="match status" value="1"/>
</dbReference>
<evidence type="ECO:0000313" key="2">
    <source>
        <dbReference type="EMBL" id="HJC25421.1"/>
    </source>
</evidence>
<gene>
    <name evidence="2" type="ORF">H9761_17265</name>
</gene>
<accession>A0A9D2NH64</accession>
<dbReference type="InterPro" id="IPR000792">
    <property type="entry name" value="Tscrpt_reg_LuxR_C"/>
</dbReference>
<organism evidence="2 3">
    <name type="scientific">Candidatus Eisenbergiella merdavium</name>
    <dbReference type="NCBI Taxonomy" id="2838551"/>
    <lineage>
        <taxon>Bacteria</taxon>
        <taxon>Bacillati</taxon>
        <taxon>Bacillota</taxon>
        <taxon>Clostridia</taxon>
        <taxon>Lachnospirales</taxon>
        <taxon>Lachnospiraceae</taxon>
        <taxon>Eisenbergiella</taxon>
    </lineage>
</organism>
<dbReference type="GO" id="GO:0006355">
    <property type="term" value="P:regulation of DNA-templated transcription"/>
    <property type="evidence" value="ECO:0007669"/>
    <property type="project" value="InterPro"/>
</dbReference>
<proteinExistence type="predicted"/>
<dbReference type="Proteomes" id="UP000823891">
    <property type="component" value="Unassembled WGS sequence"/>
</dbReference>
<dbReference type="AlphaFoldDB" id="A0A9D2NH64"/>
<dbReference type="Pfam" id="PF00196">
    <property type="entry name" value="GerE"/>
    <property type="match status" value="1"/>
</dbReference>
<dbReference type="GO" id="GO:0003677">
    <property type="term" value="F:DNA binding"/>
    <property type="evidence" value="ECO:0007669"/>
    <property type="project" value="InterPro"/>
</dbReference>
<dbReference type="Pfam" id="PF09860">
    <property type="entry name" value="DUF2087"/>
    <property type="match status" value="1"/>
</dbReference>
<evidence type="ECO:0000313" key="3">
    <source>
        <dbReference type="Proteomes" id="UP000823891"/>
    </source>
</evidence>
<feature type="domain" description="HTH luxR-type" evidence="1">
    <location>
        <begin position="76"/>
        <end position="133"/>
    </location>
</feature>
<dbReference type="Gene3D" id="1.10.10.10">
    <property type="entry name" value="Winged helix-like DNA-binding domain superfamily/Winged helix DNA-binding domain"/>
    <property type="match status" value="1"/>
</dbReference>
<dbReference type="InterPro" id="IPR018656">
    <property type="entry name" value="DUF2087"/>
</dbReference>